<organism evidence="2 3">
    <name type="scientific">Ampelomyces quisqualis</name>
    <name type="common">Powdery mildew agent</name>
    <dbReference type="NCBI Taxonomy" id="50730"/>
    <lineage>
        <taxon>Eukaryota</taxon>
        <taxon>Fungi</taxon>
        <taxon>Dikarya</taxon>
        <taxon>Ascomycota</taxon>
        <taxon>Pezizomycotina</taxon>
        <taxon>Dothideomycetes</taxon>
        <taxon>Pleosporomycetidae</taxon>
        <taxon>Pleosporales</taxon>
        <taxon>Pleosporineae</taxon>
        <taxon>Phaeosphaeriaceae</taxon>
        <taxon>Ampelomyces</taxon>
    </lineage>
</organism>
<keyword evidence="3" id="KW-1185">Reference proteome</keyword>
<dbReference type="EMBL" id="ML979132">
    <property type="protein sequence ID" value="KAF1920703.1"/>
    <property type="molecule type" value="Genomic_DNA"/>
</dbReference>
<feature type="compositionally biased region" description="Basic residues" evidence="1">
    <location>
        <begin position="158"/>
        <end position="168"/>
    </location>
</feature>
<gene>
    <name evidence="2" type="ORF">BDU57DRAFT_22521</name>
</gene>
<protein>
    <submittedName>
        <fullName evidence="2">Uncharacterized protein</fullName>
    </submittedName>
</protein>
<evidence type="ECO:0000313" key="3">
    <source>
        <dbReference type="Proteomes" id="UP000800096"/>
    </source>
</evidence>
<proteinExistence type="predicted"/>
<sequence>MSTARPPNLLTAKFQSLLLTLHALHDTHSTRRLLLKCYTLPYRYCPLCSPNRAPGSCGPTCQLLNPHPHFSREVCPEWMRDIRAEWDTYCQIRQEMEECWSNMSRKNIREWKKRARVLVWCAMSELERRAASGWRESVEYRKCTGMNLEWTWGNNEAKKRRRKGLGGRRRSEDPVGSSGVKKERRK</sequence>
<dbReference type="OrthoDB" id="3784217at2759"/>
<name>A0A6A5QZ18_AMPQU</name>
<accession>A0A6A5QZ18</accession>
<evidence type="ECO:0000256" key="1">
    <source>
        <dbReference type="SAM" id="MobiDB-lite"/>
    </source>
</evidence>
<reference evidence="2" key="1">
    <citation type="journal article" date="2020" name="Stud. Mycol.">
        <title>101 Dothideomycetes genomes: a test case for predicting lifestyles and emergence of pathogens.</title>
        <authorList>
            <person name="Haridas S."/>
            <person name="Albert R."/>
            <person name="Binder M."/>
            <person name="Bloem J."/>
            <person name="Labutti K."/>
            <person name="Salamov A."/>
            <person name="Andreopoulos B."/>
            <person name="Baker S."/>
            <person name="Barry K."/>
            <person name="Bills G."/>
            <person name="Bluhm B."/>
            <person name="Cannon C."/>
            <person name="Castanera R."/>
            <person name="Culley D."/>
            <person name="Daum C."/>
            <person name="Ezra D."/>
            <person name="Gonzalez J."/>
            <person name="Henrissat B."/>
            <person name="Kuo A."/>
            <person name="Liang C."/>
            <person name="Lipzen A."/>
            <person name="Lutzoni F."/>
            <person name="Magnuson J."/>
            <person name="Mondo S."/>
            <person name="Nolan M."/>
            <person name="Ohm R."/>
            <person name="Pangilinan J."/>
            <person name="Park H.-J."/>
            <person name="Ramirez L."/>
            <person name="Alfaro M."/>
            <person name="Sun H."/>
            <person name="Tritt A."/>
            <person name="Yoshinaga Y."/>
            <person name="Zwiers L.-H."/>
            <person name="Turgeon B."/>
            <person name="Goodwin S."/>
            <person name="Spatafora J."/>
            <person name="Crous P."/>
            <person name="Grigoriev I."/>
        </authorList>
    </citation>
    <scope>NUCLEOTIDE SEQUENCE</scope>
    <source>
        <strain evidence="2">HMLAC05119</strain>
    </source>
</reference>
<feature type="region of interest" description="Disordered" evidence="1">
    <location>
        <begin position="158"/>
        <end position="186"/>
    </location>
</feature>
<evidence type="ECO:0000313" key="2">
    <source>
        <dbReference type="EMBL" id="KAF1920703.1"/>
    </source>
</evidence>
<dbReference type="Proteomes" id="UP000800096">
    <property type="component" value="Unassembled WGS sequence"/>
</dbReference>
<dbReference type="AlphaFoldDB" id="A0A6A5QZ18"/>